<evidence type="ECO:0000313" key="3">
    <source>
        <dbReference type="EMBL" id="GAA2118078.1"/>
    </source>
</evidence>
<sequence length="446" mass="48003">MHLCGRLARELETFSANKFLERVMTGRARLAAWREAAGLTQEGLAAKLGIERSTVYRWESDRSTPRPWQIPLLAEALGRGKREVAEVVGQPAAEGDEQGGPRAPGSLSPDSPGWERLDILVMDWTALGGLGDKPSGHTLWVVEEDLSMVERMLAMFRQLDHTYGARNAQQVADYLDRELGALLRRPASSPEVASKRSALTAEFCELAGYQAVDSGQPARAQDYYQRALHLAGSTGDRAYSAYLTAVNLGHLALHSGRPELALQWASSARAAGRAASPATRAAVAAVVARAHARLGQESEATAMILEAESLLGAVRGDDPAWIGYFTPAYLADEAAHCLHDLGRPPAARTQLADALNGVGDDRVRRRAIDAALLASTWVVSGDLDQACAVGRQAVEYTARTGSGRCVERVTTVLEATSPHMGYAPVRDLHEFTRAVLPGAFPRRPGT</sequence>
<dbReference type="PROSITE" id="PS50943">
    <property type="entry name" value="HTH_CROC1"/>
    <property type="match status" value="1"/>
</dbReference>
<dbReference type="EMBL" id="BAAANS010000061">
    <property type="protein sequence ID" value="GAA2118078.1"/>
    <property type="molecule type" value="Genomic_DNA"/>
</dbReference>
<dbReference type="SUPFAM" id="SSF47413">
    <property type="entry name" value="lambda repressor-like DNA-binding domains"/>
    <property type="match status" value="1"/>
</dbReference>
<dbReference type="Gene3D" id="1.10.260.40">
    <property type="entry name" value="lambda repressor-like DNA-binding domains"/>
    <property type="match status" value="1"/>
</dbReference>
<dbReference type="InterPro" id="IPR010982">
    <property type="entry name" value="Lambda_DNA-bd_dom_sf"/>
</dbReference>
<dbReference type="SUPFAM" id="SSF48452">
    <property type="entry name" value="TPR-like"/>
    <property type="match status" value="1"/>
</dbReference>
<evidence type="ECO:0000313" key="4">
    <source>
        <dbReference type="Proteomes" id="UP001500897"/>
    </source>
</evidence>
<accession>A0ABN2XZJ9</accession>
<keyword evidence="4" id="KW-1185">Reference proteome</keyword>
<reference evidence="3 4" key="1">
    <citation type="journal article" date="2019" name="Int. J. Syst. Evol. Microbiol.">
        <title>The Global Catalogue of Microorganisms (GCM) 10K type strain sequencing project: providing services to taxonomists for standard genome sequencing and annotation.</title>
        <authorList>
            <consortium name="The Broad Institute Genomics Platform"/>
            <consortium name="The Broad Institute Genome Sequencing Center for Infectious Disease"/>
            <person name="Wu L."/>
            <person name="Ma J."/>
        </authorList>
    </citation>
    <scope>NUCLEOTIDE SEQUENCE [LARGE SCALE GENOMIC DNA]</scope>
    <source>
        <strain evidence="3 4">JCM 14559</strain>
    </source>
</reference>
<dbReference type="Proteomes" id="UP001500897">
    <property type="component" value="Unassembled WGS sequence"/>
</dbReference>
<protein>
    <recommendedName>
        <fullName evidence="2">HTH cro/C1-type domain-containing protein</fullName>
    </recommendedName>
</protein>
<dbReference type="InterPro" id="IPR011990">
    <property type="entry name" value="TPR-like_helical_dom_sf"/>
</dbReference>
<dbReference type="CDD" id="cd00093">
    <property type="entry name" value="HTH_XRE"/>
    <property type="match status" value="1"/>
</dbReference>
<dbReference type="SMART" id="SM00530">
    <property type="entry name" value="HTH_XRE"/>
    <property type="match status" value="1"/>
</dbReference>
<dbReference type="InterPro" id="IPR001387">
    <property type="entry name" value="Cro/C1-type_HTH"/>
</dbReference>
<gene>
    <name evidence="3" type="ORF">GCM10009759_65020</name>
</gene>
<dbReference type="Pfam" id="PF13560">
    <property type="entry name" value="HTH_31"/>
    <property type="match status" value="1"/>
</dbReference>
<dbReference type="Gene3D" id="1.25.40.10">
    <property type="entry name" value="Tetratricopeptide repeat domain"/>
    <property type="match status" value="1"/>
</dbReference>
<name>A0ABN2XZJ9_9ACTN</name>
<organism evidence="3 4">
    <name type="scientific">Kitasatospora saccharophila</name>
    <dbReference type="NCBI Taxonomy" id="407973"/>
    <lineage>
        <taxon>Bacteria</taxon>
        <taxon>Bacillati</taxon>
        <taxon>Actinomycetota</taxon>
        <taxon>Actinomycetes</taxon>
        <taxon>Kitasatosporales</taxon>
        <taxon>Streptomycetaceae</taxon>
        <taxon>Kitasatospora</taxon>
    </lineage>
</organism>
<feature type="region of interest" description="Disordered" evidence="1">
    <location>
        <begin position="91"/>
        <end position="111"/>
    </location>
</feature>
<evidence type="ECO:0000256" key="1">
    <source>
        <dbReference type="SAM" id="MobiDB-lite"/>
    </source>
</evidence>
<feature type="domain" description="HTH cro/C1-type" evidence="2">
    <location>
        <begin position="30"/>
        <end position="87"/>
    </location>
</feature>
<comment type="caution">
    <text evidence="3">The sequence shown here is derived from an EMBL/GenBank/DDBJ whole genome shotgun (WGS) entry which is preliminary data.</text>
</comment>
<proteinExistence type="predicted"/>
<evidence type="ECO:0000259" key="2">
    <source>
        <dbReference type="PROSITE" id="PS50943"/>
    </source>
</evidence>